<dbReference type="Proteomes" id="UP000187261">
    <property type="component" value="Unassembled WGS sequence"/>
</dbReference>
<evidence type="ECO:0000313" key="1">
    <source>
        <dbReference type="EMBL" id="SIT96860.1"/>
    </source>
</evidence>
<accession>A0A1U7PYD8</accession>
<dbReference type="EMBL" id="FTPU01000013">
    <property type="protein sequence ID" value="SIT96860.1"/>
    <property type="molecule type" value="Genomic_DNA"/>
</dbReference>
<reference evidence="2" key="1">
    <citation type="submission" date="2016-10" db="EMBL/GenBank/DDBJ databases">
        <authorList>
            <person name="Varghese N."/>
            <person name="Submissions S."/>
        </authorList>
    </citation>
    <scope>NUCLEOTIDE SEQUENCE [LARGE SCALE GENOMIC DNA]</scope>
    <source>
        <strain evidence="2">DSM 19482</strain>
    </source>
</reference>
<dbReference type="AlphaFoldDB" id="A0A1U7PYD8"/>
<gene>
    <name evidence="1" type="ORF">SAMN05660493_01555</name>
</gene>
<organism evidence="1 2">
    <name type="scientific">Epilithonimonas bovis DSM 19482</name>
    <dbReference type="NCBI Taxonomy" id="1121284"/>
    <lineage>
        <taxon>Bacteria</taxon>
        <taxon>Pseudomonadati</taxon>
        <taxon>Bacteroidota</taxon>
        <taxon>Flavobacteriia</taxon>
        <taxon>Flavobacteriales</taxon>
        <taxon>Weeksellaceae</taxon>
        <taxon>Chryseobacterium group</taxon>
        <taxon>Epilithonimonas</taxon>
    </lineage>
</organism>
<dbReference type="STRING" id="1121284.SAMN05660493_01555"/>
<dbReference type="OrthoDB" id="1266388at2"/>
<keyword evidence="2" id="KW-1185">Reference proteome</keyword>
<dbReference type="RefSeq" id="WP_076783055.1">
    <property type="nucleotide sequence ID" value="NZ_FTPU01000013.1"/>
</dbReference>
<sequence>MKHYKLPFNIKLERKYNDITIENYLSDREQTTEERKNRIIQIDNDLHIELGKFQTFDCDISEIIDIGMRYALGKHDFRKLVAKILEEKETKQKQIILT</sequence>
<protein>
    <submittedName>
        <fullName evidence="1">Uncharacterized protein</fullName>
    </submittedName>
</protein>
<evidence type="ECO:0000313" key="2">
    <source>
        <dbReference type="Proteomes" id="UP000187261"/>
    </source>
</evidence>
<name>A0A1U7PYD8_9FLAO</name>
<proteinExistence type="predicted"/>